<dbReference type="InterPro" id="IPR035965">
    <property type="entry name" value="PAS-like_dom_sf"/>
</dbReference>
<evidence type="ECO:0000259" key="7">
    <source>
        <dbReference type="PROSITE" id="PS50109"/>
    </source>
</evidence>
<dbReference type="Pfam" id="PF02518">
    <property type="entry name" value="HATPase_c"/>
    <property type="match status" value="1"/>
</dbReference>
<dbReference type="GO" id="GO:0000155">
    <property type="term" value="F:phosphorelay sensor kinase activity"/>
    <property type="evidence" value="ECO:0007669"/>
    <property type="project" value="InterPro"/>
</dbReference>
<dbReference type="NCBIfam" id="TIGR00229">
    <property type="entry name" value="sensory_box"/>
    <property type="match status" value="1"/>
</dbReference>
<feature type="domain" description="Response regulatory" evidence="8">
    <location>
        <begin position="924"/>
        <end position="1034"/>
    </location>
</feature>
<evidence type="ECO:0000313" key="11">
    <source>
        <dbReference type="Proteomes" id="UP000241167"/>
    </source>
</evidence>
<comment type="caution">
    <text evidence="10">The sequence shown here is derived from an EMBL/GenBank/DDBJ whole genome shotgun (WGS) entry which is preliminary data.</text>
</comment>
<dbReference type="SMART" id="SM00091">
    <property type="entry name" value="PAS"/>
    <property type="match status" value="1"/>
</dbReference>
<evidence type="ECO:0000256" key="2">
    <source>
        <dbReference type="ARBA" id="ARBA00012438"/>
    </source>
</evidence>
<dbReference type="InterPro" id="IPR036890">
    <property type="entry name" value="HATPase_C_sf"/>
</dbReference>
<dbReference type="SUPFAM" id="SSF52172">
    <property type="entry name" value="CheY-like"/>
    <property type="match status" value="1"/>
</dbReference>
<dbReference type="InterPro" id="IPR004358">
    <property type="entry name" value="Sig_transdc_His_kin-like_C"/>
</dbReference>
<evidence type="ECO:0000256" key="1">
    <source>
        <dbReference type="ARBA" id="ARBA00000085"/>
    </source>
</evidence>
<dbReference type="Gene3D" id="3.30.565.10">
    <property type="entry name" value="Histidine kinase-like ATPase, C-terminal domain"/>
    <property type="match status" value="1"/>
</dbReference>
<dbReference type="Pfam" id="PF01590">
    <property type="entry name" value="GAF"/>
    <property type="match status" value="2"/>
</dbReference>
<dbReference type="EMBL" id="PXYI01000005">
    <property type="protein sequence ID" value="PSJ39022.1"/>
    <property type="molecule type" value="Genomic_DNA"/>
</dbReference>
<dbReference type="PANTHER" id="PTHR43065">
    <property type="entry name" value="SENSOR HISTIDINE KINASE"/>
    <property type="match status" value="1"/>
</dbReference>
<dbReference type="InterPro" id="IPR005467">
    <property type="entry name" value="His_kinase_dom"/>
</dbReference>
<dbReference type="Gene3D" id="3.30.450.40">
    <property type="match status" value="2"/>
</dbReference>
<evidence type="ECO:0000259" key="9">
    <source>
        <dbReference type="PROSITE" id="PS50112"/>
    </source>
</evidence>
<dbReference type="SUPFAM" id="SSF55874">
    <property type="entry name" value="ATPase domain of HSP90 chaperone/DNA topoisomerase II/histidine kinase"/>
    <property type="match status" value="1"/>
</dbReference>
<dbReference type="SUPFAM" id="SSF55785">
    <property type="entry name" value="PYP-like sensor domain (PAS domain)"/>
    <property type="match status" value="2"/>
</dbReference>
<dbReference type="PROSITE" id="PS50110">
    <property type="entry name" value="RESPONSE_REGULATORY"/>
    <property type="match status" value="1"/>
</dbReference>
<evidence type="ECO:0000256" key="4">
    <source>
        <dbReference type="ARBA" id="ARBA00022679"/>
    </source>
</evidence>
<sequence length="1037" mass="110184">MNASPVLRVALPLAALLSLWHRGGSAGPAGVQGVASMQQGGAKDVSAARAEDRTWSATPLGPRDAWPSTLRNAVDLISASRFPMFILWGPERRLIYNGGYVPILGAHHPAAMGADFLDVWPEVRETIAPIIADAYAGRSSLFADLPVALHRAGGLEQTWFTFSYSPIRDEAGAIGGVLCVCVETTETMRARERQSFLIELEARLRALADPIAIIAAAQEALGTHFRVSRVGYGTVDDSERYFTTAHNWTDGSVPHHNGTHDLAAFGEAVFGAIRRGDSLRVDDAESDARADDPVAAAAFAALEIRAALTVSLIKQERLVAVLYLHDRRPRRWSDDDLRLCEEVAERTWSAVERAQAEAEVRAHAERQSFLLALGDRLRGLAGADAIKAAAAEALGRALGVPRVGYGEIDAAGQRVVVERDWTDGTMASLAGESRDLDVFGPAIIARLRAGQTLRLDDIAGDPLSAPYADGYASIGTRALLVVPLIKAGRFTAILYLHAAEPRRWRDEEALLAGSVAERTWASVEKARAEAALHRLNATLEAEVAARTMERDRMWRLSRDIFLVIGADARIEAVNPAVRRLGYRAEDLLGQDFAAFLHPDDVAPARTAAAAALSGTVADVETRLRGAGGGWHWIAWTGAIDGGKIHCVGRDVTAEKARQAELAQVHEALRQSQKLEAMGQLTGGVAHDFNNLLTPIIGSLDLLQRRGIGTDREARLIGGALQSADRAKTLVQRLLAFARRQPLQPRSIDVGALIDGMRDLIASTIGPRIRLDIGFADDLPPALADPNQLEMALLNLSVNARDAMPDGGTLSLFVEAEPVGAGHRSALAPGTYLHLCVADTGTGMDAETARRAIEPFFSTKGVGQGTGLGLSMVHGLASQLGGALTIDSAPGEGTRIGIWLPASAAEAEAPLGEATPAAMPSASGTVLLVDDEEAVRATTADMLADLGFAVIEAGSAEAALARLRAGADVDLLVSDHLMPGMTGTVLVREARALRPDLPVLIISGYAEAEGIAPDVPRLTKPFRQADLAAAIAESRAKA</sequence>
<protein>
    <recommendedName>
        <fullName evidence="2">histidine kinase</fullName>
        <ecNumber evidence="2">2.7.13.3</ecNumber>
    </recommendedName>
</protein>
<keyword evidence="4" id="KW-0808">Transferase</keyword>
<dbReference type="InterPro" id="IPR000014">
    <property type="entry name" value="PAS"/>
</dbReference>
<dbReference type="Pfam" id="PF08447">
    <property type="entry name" value="PAS_3"/>
    <property type="match status" value="1"/>
</dbReference>
<dbReference type="InterPro" id="IPR003594">
    <property type="entry name" value="HATPase_dom"/>
</dbReference>
<dbReference type="SMART" id="SM00448">
    <property type="entry name" value="REC"/>
    <property type="match status" value="1"/>
</dbReference>
<dbReference type="InterPro" id="IPR011006">
    <property type="entry name" value="CheY-like_superfamily"/>
</dbReference>
<dbReference type="AlphaFoldDB" id="A0A2P7QM30"/>
<feature type="modified residue" description="4-aspartylphosphate" evidence="6">
    <location>
        <position position="974"/>
    </location>
</feature>
<dbReference type="Pfam" id="PF00512">
    <property type="entry name" value="HisKA"/>
    <property type="match status" value="1"/>
</dbReference>
<evidence type="ECO:0000259" key="8">
    <source>
        <dbReference type="PROSITE" id="PS50110"/>
    </source>
</evidence>
<keyword evidence="11" id="KW-1185">Reference proteome</keyword>
<dbReference type="Gene3D" id="3.30.450.20">
    <property type="entry name" value="PAS domain"/>
    <property type="match status" value="2"/>
</dbReference>
<dbReference type="Gene3D" id="3.40.50.2300">
    <property type="match status" value="1"/>
</dbReference>
<proteinExistence type="predicted"/>
<keyword evidence="3 6" id="KW-0597">Phosphoprotein</keyword>
<dbReference type="SMART" id="SM00065">
    <property type="entry name" value="GAF"/>
    <property type="match status" value="2"/>
</dbReference>
<dbReference type="InterPro" id="IPR003018">
    <property type="entry name" value="GAF"/>
</dbReference>
<comment type="catalytic activity">
    <reaction evidence="1">
        <text>ATP + protein L-histidine = ADP + protein N-phospho-L-histidine.</text>
        <dbReference type="EC" id="2.7.13.3"/>
    </reaction>
</comment>
<dbReference type="Proteomes" id="UP000241167">
    <property type="component" value="Unassembled WGS sequence"/>
</dbReference>
<gene>
    <name evidence="10" type="ORF">C7I55_17140</name>
</gene>
<accession>A0A2P7QM30</accession>
<dbReference type="SUPFAM" id="SSF47384">
    <property type="entry name" value="Homodimeric domain of signal transducing histidine kinase"/>
    <property type="match status" value="1"/>
</dbReference>
<dbReference type="SUPFAM" id="SSF55781">
    <property type="entry name" value="GAF domain-like"/>
    <property type="match status" value="2"/>
</dbReference>
<dbReference type="Gene3D" id="1.10.287.130">
    <property type="match status" value="1"/>
</dbReference>
<evidence type="ECO:0000256" key="6">
    <source>
        <dbReference type="PROSITE-ProRule" id="PRU00169"/>
    </source>
</evidence>
<dbReference type="InterPro" id="IPR013655">
    <property type="entry name" value="PAS_fold_3"/>
</dbReference>
<reference evidence="10 11" key="1">
    <citation type="submission" date="2018-03" db="EMBL/GenBank/DDBJ databases">
        <title>The draft genome of Sphingosinicella sp. GL-C-18.</title>
        <authorList>
            <person name="Liu L."/>
            <person name="Li L."/>
            <person name="Liang L."/>
            <person name="Zhang X."/>
            <person name="Wang T."/>
        </authorList>
    </citation>
    <scope>NUCLEOTIDE SEQUENCE [LARGE SCALE GENOMIC DNA]</scope>
    <source>
        <strain evidence="10 11">GL-C-18</strain>
    </source>
</reference>
<dbReference type="InterPro" id="IPR029016">
    <property type="entry name" value="GAF-like_dom_sf"/>
</dbReference>
<dbReference type="CDD" id="cd00082">
    <property type="entry name" value="HisKA"/>
    <property type="match status" value="1"/>
</dbReference>
<feature type="domain" description="PAS" evidence="9">
    <location>
        <begin position="580"/>
        <end position="615"/>
    </location>
</feature>
<organism evidence="10 11">
    <name type="scientific">Allosphingosinicella deserti</name>
    <dbReference type="NCBI Taxonomy" id="2116704"/>
    <lineage>
        <taxon>Bacteria</taxon>
        <taxon>Pseudomonadati</taxon>
        <taxon>Pseudomonadota</taxon>
        <taxon>Alphaproteobacteria</taxon>
        <taxon>Sphingomonadales</taxon>
        <taxon>Sphingomonadaceae</taxon>
        <taxon>Allosphingosinicella</taxon>
    </lineage>
</organism>
<dbReference type="CDD" id="cd00130">
    <property type="entry name" value="PAS"/>
    <property type="match status" value="1"/>
</dbReference>
<dbReference type="PANTHER" id="PTHR43065:SF42">
    <property type="entry name" value="TWO-COMPONENT SENSOR PPRA"/>
    <property type="match status" value="1"/>
</dbReference>
<dbReference type="PROSITE" id="PS50112">
    <property type="entry name" value="PAS"/>
    <property type="match status" value="1"/>
</dbReference>
<dbReference type="Pfam" id="PF08448">
    <property type="entry name" value="PAS_4"/>
    <property type="match status" value="1"/>
</dbReference>
<dbReference type="InterPro" id="IPR001789">
    <property type="entry name" value="Sig_transdc_resp-reg_receiver"/>
</dbReference>
<keyword evidence="5 10" id="KW-0418">Kinase</keyword>
<dbReference type="InterPro" id="IPR036097">
    <property type="entry name" value="HisK_dim/P_sf"/>
</dbReference>
<evidence type="ECO:0000256" key="5">
    <source>
        <dbReference type="ARBA" id="ARBA00022777"/>
    </source>
</evidence>
<dbReference type="InterPro" id="IPR003661">
    <property type="entry name" value="HisK_dim/P_dom"/>
</dbReference>
<feature type="domain" description="Histidine kinase" evidence="7">
    <location>
        <begin position="683"/>
        <end position="903"/>
    </location>
</feature>
<dbReference type="InterPro" id="IPR013656">
    <property type="entry name" value="PAS_4"/>
</dbReference>
<dbReference type="PROSITE" id="PS50109">
    <property type="entry name" value="HIS_KIN"/>
    <property type="match status" value="1"/>
</dbReference>
<dbReference type="EC" id="2.7.13.3" evidence="2"/>
<dbReference type="SMART" id="SM00388">
    <property type="entry name" value="HisKA"/>
    <property type="match status" value="1"/>
</dbReference>
<dbReference type="PRINTS" id="PR00344">
    <property type="entry name" value="BCTRLSENSOR"/>
</dbReference>
<name>A0A2P7QM30_9SPHN</name>
<dbReference type="Pfam" id="PF00072">
    <property type="entry name" value="Response_reg"/>
    <property type="match status" value="1"/>
</dbReference>
<evidence type="ECO:0000256" key="3">
    <source>
        <dbReference type="ARBA" id="ARBA00022553"/>
    </source>
</evidence>
<evidence type="ECO:0000313" key="10">
    <source>
        <dbReference type="EMBL" id="PSJ39022.1"/>
    </source>
</evidence>
<dbReference type="SMART" id="SM00387">
    <property type="entry name" value="HATPase_c"/>
    <property type="match status" value="1"/>
</dbReference>